<dbReference type="Gene3D" id="3.40.630.30">
    <property type="match status" value="2"/>
</dbReference>
<dbReference type="PANTHER" id="PTHR43792">
    <property type="entry name" value="GNAT FAMILY, PUTATIVE (AFU_ORTHOLOGUE AFUA_3G00765)-RELATED-RELATED"/>
    <property type="match status" value="1"/>
</dbReference>
<keyword evidence="3" id="KW-1185">Reference proteome</keyword>
<dbReference type="PROSITE" id="PS51186">
    <property type="entry name" value="GNAT"/>
    <property type="match status" value="2"/>
</dbReference>
<dbReference type="InterPro" id="IPR051531">
    <property type="entry name" value="N-acetyltransferase"/>
</dbReference>
<sequence length="377" mass="40126">MIPAGPVTLRPHTDADAESIVRACADPEIVRFIPLVPSPYTHDDALRYLDSARAAWKAGGAEFAIADPETGEWLGNIGIKPPLPRDTAEIGYLVAPWARGRGVATAATSALTGWGLAHGLERVELLADVENLTSQCVAMAAGFRREGVRRGAEGRRDGTRRDLVSFARLRTDSGERVRPYLPWFPGGSLTDGTVRLRPLTPADTEEYLALQVLPDVVEHSVPPEAPSVEEAAERCRSAGADWLAGTMAQAVILDASTGAFAGDIQLSGVIPPLGQAMTGYSVLPGFRGRGFATRAVNLLVGWAFEHTPLERIIAGTSPDNLASQRVLERAGFTREALMRGLLPGPDGTRLDDLQWYRLREAPGGSGGPDGPDGSGGR</sequence>
<accession>A0ABP6L1I9</accession>
<comment type="caution">
    <text evidence="2">The sequence shown here is derived from an EMBL/GenBank/DDBJ whole genome shotgun (WGS) entry which is preliminary data.</text>
</comment>
<dbReference type="Proteomes" id="UP001499930">
    <property type="component" value="Unassembled WGS sequence"/>
</dbReference>
<gene>
    <name evidence="2" type="ORF">GCM10017559_65730</name>
</gene>
<dbReference type="InterPro" id="IPR016181">
    <property type="entry name" value="Acyl_CoA_acyltransferase"/>
</dbReference>
<evidence type="ECO:0000313" key="2">
    <source>
        <dbReference type="EMBL" id="GAA3029990.1"/>
    </source>
</evidence>
<dbReference type="CDD" id="cd04301">
    <property type="entry name" value="NAT_SF"/>
    <property type="match status" value="1"/>
</dbReference>
<organism evidence="2 3">
    <name type="scientific">Streptosporangium longisporum</name>
    <dbReference type="NCBI Taxonomy" id="46187"/>
    <lineage>
        <taxon>Bacteria</taxon>
        <taxon>Bacillati</taxon>
        <taxon>Actinomycetota</taxon>
        <taxon>Actinomycetes</taxon>
        <taxon>Streptosporangiales</taxon>
        <taxon>Streptosporangiaceae</taxon>
        <taxon>Streptosporangium</taxon>
    </lineage>
</organism>
<evidence type="ECO:0000313" key="3">
    <source>
        <dbReference type="Proteomes" id="UP001499930"/>
    </source>
</evidence>
<protein>
    <recommendedName>
        <fullName evidence="1">N-acetyltransferase domain-containing protein</fullName>
    </recommendedName>
</protein>
<feature type="domain" description="N-acetyltransferase" evidence="1">
    <location>
        <begin position="19"/>
        <end position="170"/>
    </location>
</feature>
<reference evidence="3" key="1">
    <citation type="journal article" date="2019" name="Int. J. Syst. Evol. Microbiol.">
        <title>The Global Catalogue of Microorganisms (GCM) 10K type strain sequencing project: providing services to taxonomists for standard genome sequencing and annotation.</title>
        <authorList>
            <consortium name="The Broad Institute Genomics Platform"/>
            <consortium name="The Broad Institute Genome Sequencing Center for Infectious Disease"/>
            <person name="Wu L."/>
            <person name="Ma J."/>
        </authorList>
    </citation>
    <scope>NUCLEOTIDE SEQUENCE [LARGE SCALE GENOMIC DNA]</scope>
    <source>
        <strain evidence="3">JCM 3106</strain>
    </source>
</reference>
<evidence type="ECO:0000259" key="1">
    <source>
        <dbReference type="PROSITE" id="PS51186"/>
    </source>
</evidence>
<proteinExistence type="predicted"/>
<dbReference type="InterPro" id="IPR000182">
    <property type="entry name" value="GNAT_dom"/>
</dbReference>
<name>A0ABP6L1I9_9ACTN</name>
<feature type="domain" description="N-acetyltransferase" evidence="1">
    <location>
        <begin position="194"/>
        <end position="360"/>
    </location>
</feature>
<dbReference type="Pfam" id="PF13302">
    <property type="entry name" value="Acetyltransf_3"/>
    <property type="match status" value="2"/>
</dbReference>
<dbReference type="EMBL" id="BAAAWD010000019">
    <property type="protein sequence ID" value="GAA3029990.1"/>
    <property type="molecule type" value="Genomic_DNA"/>
</dbReference>
<dbReference type="SUPFAM" id="SSF55729">
    <property type="entry name" value="Acyl-CoA N-acyltransferases (Nat)"/>
    <property type="match status" value="2"/>
</dbReference>